<evidence type="ECO:0000256" key="1">
    <source>
        <dbReference type="ARBA" id="ARBA00005750"/>
    </source>
</evidence>
<dbReference type="GeneID" id="97382340"/>
<dbReference type="Proteomes" id="UP000295184">
    <property type="component" value="Unassembled WGS sequence"/>
</dbReference>
<comment type="caution">
    <text evidence="6">The sequence shown here is derived from an EMBL/GenBank/DDBJ whole genome shotgun (WGS) entry which is preliminary data.</text>
</comment>
<evidence type="ECO:0000256" key="3">
    <source>
        <dbReference type="ARBA" id="ARBA00022801"/>
    </source>
</evidence>
<evidence type="ECO:0000256" key="2">
    <source>
        <dbReference type="ARBA" id="ARBA00013064"/>
    </source>
</evidence>
<comment type="similarity">
    <text evidence="1">Belongs to the metallo-dependent hydrolases superfamily. CpsB/CapC family.</text>
</comment>
<dbReference type="GO" id="GO:0030145">
    <property type="term" value="F:manganese ion binding"/>
    <property type="evidence" value="ECO:0007669"/>
    <property type="project" value="InterPro"/>
</dbReference>
<keyword evidence="3" id="KW-0378">Hydrolase</keyword>
<dbReference type="InterPro" id="IPR016667">
    <property type="entry name" value="Caps_polysacc_synth_CpsB/CapC"/>
</dbReference>
<keyword evidence="4" id="KW-0904">Protein phosphatase</keyword>
<dbReference type="RefSeq" id="WP_058965777.1">
    <property type="nucleotide sequence ID" value="NZ_CABKVM010000018.1"/>
</dbReference>
<dbReference type="STRING" id="1650663.GCA_001486665_02707"/>
<gene>
    <name evidence="6" type="ORF">EDD77_10432</name>
</gene>
<dbReference type="InterPro" id="IPR016195">
    <property type="entry name" value="Pol/histidinol_Pase-like"/>
</dbReference>
<dbReference type="Pfam" id="PF19567">
    <property type="entry name" value="CpsB_CapC"/>
    <property type="match status" value="1"/>
</dbReference>
<evidence type="ECO:0000256" key="4">
    <source>
        <dbReference type="ARBA" id="ARBA00022912"/>
    </source>
</evidence>
<evidence type="ECO:0000256" key="5">
    <source>
        <dbReference type="ARBA" id="ARBA00051722"/>
    </source>
</evidence>
<accession>A0A4R1R3W3</accession>
<organism evidence="6 7">
    <name type="scientific">Allofournierella massiliensis</name>
    <dbReference type="NCBI Taxonomy" id="1650663"/>
    <lineage>
        <taxon>Bacteria</taxon>
        <taxon>Bacillati</taxon>
        <taxon>Bacillota</taxon>
        <taxon>Clostridia</taxon>
        <taxon>Eubacteriales</taxon>
        <taxon>Oscillospiraceae</taxon>
        <taxon>Allofournierella</taxon>
    </lineage>
</organism>
<dbReference type="PANTHER" id="PTHR39181:SF1">
    <property type="entry name" value="TYROSINE-PROTEIN PHOSPHATASE YWQE"/>
    <property type="match status" value="1"/>
</dbReference>
<dbReference type="OrthoDB" id="9788539at2"/>
<dbReference type="AlphaFoldDB" id="A0A4R1R3W3"/>
<proteinExistence type="inferred from homology"/>
<comment type="catalytic activity">
    <reaction evidence="5">
        <text>O-phospho-L-tyrosyl-[protein] + H2O = L-tyrosyl-[protein] + phosphate</text>
        <dbReference type="Rhea" id="RHEA:10684"/>
        <dbReference type="Rhea" id="RHEA-COMP:10136"/>
        <dbReference type="Rhea" id="RHEA-COMP:20101"/>
        <dbReference type="ChEBI" id="CHEBI:15377"/>
        <dbReference type="ChEBI" id="CHEBI:43474"/>
        <dbReference type="ChEBI" id="CHEBI:46858"/>
        <dbReference type="ChEBI" id="CHEBI:61978"/>
        <dbReference type="EC" id="3.1.3.48"/>
    </reaction>
</comment>
<dbReference type="GO" id="GO:0004725">
    <property type="term" value="F:protein tyrosine phosphatase activity"/>
    <property type="evidence" value="ECO:0007669"/>
    <property type="project" value="UniProtKB-EC"/>
</dbReference>
<sequence length="251" mass="28308">MTDLHSHILPGIDDGAQTVDDSLALIRRQLEQGVDEIALTPHFNAERTSVEEFTQRRAESFAILQDAVSREGLPVKLKLGAEVFFSSDLLELDLDPLLLQDTPYLLVEFSPMFYPTWAKDIFYNLGLQGITPLLAHVERYPYMLSDPTRLFDLVNAGAVTQVNASSIMRAGSRQAMIQKFLRWQLVHVLSTDTHSVDKRPPLIGPAMQKVESWQGADTVRYLRQNGADVFAGLEPQLRDAAKPKKLFGRWF</sequence>
<dbReference type="EMBL" id="SLUM01000004">
    <property type="protein sequence ID" value="TCL60156.1"/>
    <property type="molecule type" value="Genomic_DNA"/>
</dbReference>
<dbReference type="PANTHER" id="PTHR39181">
    <property type="entry name" value="TYROSINE-PROTEIN PHOSPHATASE YWQE"/>
    <property type="match status" value="1"/>
</dbReference>
<dbReference type="EC" id="3.1.3.48" evidence="2"/>
<name>A0A4R1R3W3_9FIRM</name>
<evidence type="ECO:0000313" key="6">
    <source>
        <dbReference type="EMBL" id="TCL60156.1"/>
    </source>
</evidence>
<reference evidence="6 7" key="1">
    <citation type="submission" date="2019-03" db="EMBL/GenBank/DDBJ databases">
        <title>Genomic Encyclopedia of Type Strains, Phase IV (KMG-IV): sequencing the most valuable type-strain genomes for metagenomic binning, comparative biology and taxonomic classification.</title>
        <authorList>
            <person name="Goeker M."/>
        </authorList>
    </citation>
    <scope>NUCLEOTIDE SEQUENCE [LARGE SCALE GENOMIC DNA]</scope>
    <source>
        <strain evidence="6 7">DSM 100451</strain>
    </source>
</reference>
<dbReference type="SUPFAM" id="SSF89550">
    <property type="entry name" value="PHP domain-like"/>
    <property type="match status" value="1"/>
</dbReference>
<evidence type="ECO:0000313" key="7">
    <source>
        <dbReference type="Proteomes" id="UP000295184"/>
    </source>
</evidence>
<protein>
    <recommendedName>
        <fullName evidence="2">protein-tyrosine-phosphatase</fullName>
        <ecNumber evidence="2">3.1.3.48</ecNumber>
    </recommendedName>
</protein>
<dbReference type="Gene3D" id="3.20.20.140">
    <property type="entry name" value="Metal-dependent hydrolases"/>
    <property type="match status" value="1"/>
</dbReference>
<dbReference type="PIRSF" id="PIRSF016557">
    <property type="entry name" value="Caps_synth_CpsB"/>
    <property type="match status" value="1"/>
</dbReference>